<name>A0A0R1ZIL6_9LACO</name>
<dbReference type="RefSeq" id="WP_054677398.1">
    <property type="nucleotide sequence ID" value="NZ_AYYO01000044.1"/>
</dbReference>
<gene>
    <name evidence="14" type="ORF">FC18_GL002250</name>
</gene>
<evidence type="ECO:0000256" key="11">
    <source>
        <dbReference type="SAM" id="MobiDB-lite"/>
    </source>
</evidence>
<feature type="transmembrane region" description="Helical" evidence="12">
    <location>
        <begin position="128"/>
        <end position="153"/>
    </location>
</feature>
<comment type="pathway">
    <text evidence="2">Cell wall biogenesis; lipoteichoic acid biosynthesis.</text>
</comment>
<dbReference type="PANTHER" id="PTHR47371">
    <property type="entry name" value="LIPOTEICHOIC ACID SYNTHASE"/>
    <property type="match status" value="1"/>
</dbReference>
<keyword evidence="9" id="KW-0464">Manganese</keyword>
<comment type="subcellular location">
    <subcellularLocation>
        <location evidence="1">Cell membrane</location>
        <topology evidence="1">Multi-pass membrane protein</topology>
    </subcellularLocation>
</comment>
<keyword evidence="6 12" id="KW-1133">Transmembrane helix</keyword>
<feature type="active site" evidence="8">
    <location>
        <position position="321"/>
    </location>
</feature>
<feature type="binding site" evidence="10">
    <location>
        <position position="498"/>
    </location>
    <ligand>
        <name>Mn(2+)</name>
        <dbReference type="ChEBI" id="CHEBI:29035"/>
    </ligand>
</feature>
<organism evidence="14 15">
    <name type="scientific">Lacticaseibacillus sharpeae JCM 1186 = DSM 20505</name>
    <dbReference type="NCBI Taxonomy" id="1291052"/>
    <lineage>
        <taxon>Bacteria</taxon>
        <taxon>Bacillati</taxon>
        <taxon>Bacillota</taxon>
        <taxon>Bacilli</taxon>
        <taxon>Lactobacillales</taxon>
        <taxon>Lactobacillaceae</taxon>
        <taxon>Lacticaseibacillus</taxon>
    </lineage>
</organism>
<feature type="binding site" evidence="9">
    <location>
        <position position="438"/>
    </location>
    <ligand>
        <name>substrate</name>
    </ligand>
</feature>
<feature type="binding site" evidence="10">
    <location>
        <position position="497"/>
    </location>
    <ligand>
        <name>Mn(2+)</name>
        <dbReference type="ChEBI" id="CHEBI:29035"/>
    </ligand>
</feature>
<feature type="transmembrane region" description="Helical" evidence="12">
    <location>
        <begin position="72"/>
        <end position="93"/>
    </location>
</feature>
<evidence type="ECO:0000256" key="2">
    <source>
        <dbReference type="ARBA" id="ARBA00004936"/>
    </source>
</evidence>
<proteinExistence type="inferred from homology"/>
<dbReference type="GO" id="GO:0016740">
    <property type="term" value="F:transferase activity"/>
    <property type="evidence" value="ECO:0007669"/>
    <property type="project" value="UniProtKB-KW"/>
</dbReference>
<evidence type="ECO:0000259" key="13">
    <source>
        <dbReference type="Pfam" id="PF00884"/>
    </source>
</evidence>
<dbReference type="EMBL" id="AYYO01000044">
    <property type="protein sequence ID" value="KRM54833.1"/>
    <property type="molecule type" value="Genomic_DNA"/>
</dbReference>
<dbReference type="GO" id="GO:0046872">
    <property type="term" value="F:metal ion binding"/>
    <property type="evidence" value="ECO:0007669"/>
    <property type="project" value="UniProtKB-KW"/>
</dbReference>
<dbReference type="PIRSF" id="PIRSF005091">
    <property type="entry name" value="Mmb_sulf_HI1246"/>
    <property type="match status" value="1"/>
</dbReference>
<evidence type="ECO:0000256" key="4">
    <source>
        <dbReference type="ARBA" id="ARBA00022475"/>
    </source>
</evidence>
<dbReference type="Gene3D" id="3.30.1120.170">
    <property type="match status" value="1"/>
</dbReference>
<evidence type="ECO:0000256" key="9">
    <source>
        <dbReference type="PIRSR" id="PIRSR005091-2"/>
    </source>
</evidence>
<feature type="transmembrane region" description="Helical" evidence="12">
    <location>
        <begin position="44"/>
        <end position="65"/>
    </location>
</feature>
<feature type="compositionally biased region" description="Polar residues" evidence="11">
    <location>
        <begin position="726"/>
        <end position="748"/>
    </location>
</feature>
<dbReference type="InterPro" id="IPR000917">
    <property type="entry name" value="Sulfatase_N"/>
</dbReference>
<feature type="domain" description="Sulfatase N-terminal" evidence="13">
    <location>
        <begin position="269"/>
        <end position="564"/>
    </location>
</feature>
<keyword evidence="14" id="KW-0808">Transferase</keyword>
<protein>
    <submittedName>
        <fullName evidence="14">Phosphoglycerol transferase</fullName>
    </submittedName>
</protein>
<evidence type="ECO:0000256" key="10">
    <source>
        <dbReference type="PIRSR" id="PIRSR005091-3"/>
    </source>
</evidence>
<feature type="compositionally biased region" description="Polar residues" evidence="11">
    <location>
        <begin position="684"/>
        <end position="706"/>
    </location>
</feature>
<dbReference type="GO" id="GO:0005886">
    <property type="term" value="C:plasma membrane"/>
    <property type="evidence" value="ECO:0007669"/>
    <property type="project" value="UniProtKB-SubCell"/>
</dbReference>
<dbReference type="PANTHER" id="PTHR47371:SF3">
    <property type="entry name" value="PHOSPHOGLYCEROL TRANSFERASE I"/>
    <property type="match status" value="1"/>
</dbReference>
<comment type="caution">
    <text evidence="14">The sequence shown here is derived from an EMBL/GenBank/DDBJ whole genome shotgun (WGS) entry which is preliminary data.</text>
</comment>
<dbReference type="InterPro" id="IPR017850">
    <property type="entry name" value="Alkaline_phosphatase_core_sf"/>
</dbReference>
<feature type="binding site" evidence="10">
    <location>
        <position position="321"/>
    </location>
    <ligand>
        <name>Mn(2+)</name>
        <dbReference type="ChEBI" id="CHEBI:29035"/>
    </ligand>
</feature>
<evidence type="ECO:0000256" key="3">
    <source>
        <dbReference type="ARBA" id="ARBA00009983"/>
    </source>
</evidence>
<feature type="region of interest" description="Disordered" evidence="11">
    <location>
        <begin position="684"/>
        <end position="748"/>
    </location>
</feature>
<evidence type="ECO:0000256" key="6">
    <source>
        <dbReference type="ARBA" id="ARBA00022989"/>
    </source>
</evidence>
<dbReference type="AlphaFoldDB" id="A0A0R1ZIL6"/>
<reference evidence="14 15" key="1">
    <citation type="journal article" date="2015" name="Genome Announc.">
        <title>Expanding the biotechnology potential of lactobacilli through comparative genomics of 213 strains and associated genera.</title>
        <authorList>
            <person name="Sun Z."/>
            <person name="Harris H.M."/>
            <person name="McCann A."/>
            <person name="Guo C."/>
            <person name="Argimon S."/>
            <person name="Zhang W."/>
            <person name="Yang X."/>
            <person name="Jeffery I.B."/>
            <person name="Cooney J.C."/>
            <person name="Kagawa T.F."/>
            <person name="Liu W."/>
            <person name="Song Y."/>
            <person name="Salvetti E."/>
            <person name="Wrobel A."/>
            <person name="Rasinkangas P."/>
            <person name="Parkhill J."/>
            <person name="Rea M.C."/>
            <person name="O'Sullivan O."/>
            <person name="Ritari J."/>
            <person name="Douillard F.P."/>
            <person name="Paul Ross R."/>
            <person name="Yang R."/>
            <person name="Briner A.E."/>
            <person name="Felis G.E."/>
            <person name="de Vos W.M."/>
            <person name="Barrangou R."/>
            <person name="Klaenhammer T.R."/>
            <person name="Caufield P.W."/>
            <person name="Cui Y."/>
            <person name="Zhang H."/>
            <person name="O'Toole P.W."/>
        </authorList>
    </citation>
    <scope>NUCLEOTIDE SEQUENCE [LARGE SCALE GENOMIC DNA]</scope>
    <source>
        <strain evidence="14 15">DSM 20505</strain>
    </source>
</reference>
<evidence type="ECO:0000313" key="14">
    <source>
        <dbReference type="EMBL" id="KRM54833.1"/>
    </source>
</evidence>
<keyword evidence="9" id="KW-0479">Metal-binding</keyword>
<dbReference type="CDD" id="cd16015">
    <property type="entry name" value="LTA_synthase"/>
    <property type="match status" value="1"/>
</dbReference>
<dbReference type="InterPro" id="IPR050448">
    <property type="entry name" value="OpgB/LTA_synthase_biosynth"/>
</dbReference>
<evidence type="ECO:0000256" key="12">
    <source>
        <dbReference type="SAM" id="Phobius"/>
    </source>
</evidence>
<dbReference type="Gene3D" id="3.40.720.10">
    <property type="entry name" value="Alkaline Phosphatase, subunit A"/>
    <property type="match status" value="1"/>
</dbReference>
<sequence>MAKLHKLTHTRLGFISILVILLWAKTVFAYFVDFNLGLDDPLQYILLIINPLGSAILLMSIALYFKKSRNVIIAGLIVYTALCALLLANALYYREFTDFITINTILALPKVVQGLGASGSSMMAFKDIVILLDQFIIAGVFGVYAIVNIWRYLQRQPLTWPTFGIHLGATKKRYHLPQATTVVGLALFMVTLAVSELNRPQLLSRTFDRSYIVKYLGLAPFTVYDGVKTAQTNTVRSSADSADADKILSYVRKNYAKPNAKYYGVAKGKNVIIIHLESFQQFLIGQKINGREVTPFLNSLIKDKSTLSFSNMFNQVGQGKTSDAENMLETSTFGINNGSLFSALGSTNTFQAAPAILDQTAGYSSAVLHGGKGSFWNRTDTYKNLGYQYYFDGDYFAHSADANTQYGIKDKLMLAESAKYLEHMQQPFYAKIITTSNHDPFTISSTDSDFPDAGTDDTTVNNYFKTANYLDSALKEFFTYLKQSGLYDNSIVMLYGDHYGLSSTRNKSLAPLLGKNAETWSDYDNLQMQRVPLIFSMKGLKGGQNKTYGGEVDILPTLMHLLGVSTKKYVQFGTDLLSRQHSQVVAQRNGNFITPKYSVISETPYVNTGTDAGREATNLAPADKKALAADEKKVNKELRLSDTLANKNLLRFYTPAGFTPVDGDATDYDTSLQRMLAIERSLSATSTSQYSQDGSTNAAANYQSDSPELAKNRSVLTQYPKKVIKQANTTETPMESMISSAKRSSVAK</sequence>
<evidence type="ECO:0000256" key="5">
    <source>
        <dbReference type="ARBA" id="ARBA00022692"/>
    </source>
</evidence>
<dbReference type="OrthoDB" id="5901192at2"/>
<dbReference type="SUPFAM" id="SSF53649">
    <property type="entry name" value="Alkaline phosphatase-like"/>
    <property type="match status" value="1"/>
</dbReference>
<evidence type="ECO:0000256" key="1">
    <source>
        <dbReference type="ARBA" id="ARBA00004651"/>
    </source>
</evidence>
<keyword evidence="5 12" id="KW-0812">Transmembrane</keyword>
<evidence type="ECO:0000256" key="7">
    <source>
        <dbReference type="ARBA" id="ARBA00023136"/>
    </source>
</evidence>
<keyword evidence="15" id="KW-1185">Reference proteome</keyword>
<keyword evidence="4" id="KW-1003">Cell membrane</keyword>
<dbReference type="STRING" id="1291052.FC18_GL002250"/>
<dbReference type="Proteomes" id="UP000051679">
    <property type="component" value="Unassembled WGS sequence"/>
</dbReference>
<comment type="similarity">
    <text evidence="3">Belongs to the LTA synthase family.</text>
</comment>
<feature type="transmembrane region" description="Helical" evidence="12">
    <location>
        <begin position="174"/>
        <end position="194"/>
    </location>
</feature>
<feature type="binding site" evidence="10">
    <location>
        <position position="277"/>
    </location>
    <ligand>
        <name>Mn(2+)</name>
        <dbReference type="ChEBI" id="CHEBI:29035"/>
    </ligand>
</feature>
<accession>A0A0R1ZIL6</accession>
<keyword evidence="7 12" id="KW-0472">Membrane</keyword>
<dbReference type="InterPro" id="IPR012160">
    <property type="entry name" value="LtaS-like"/>
</dbReference>
<dbReference type="PATRIC" id="fig|1291052.5.peg.2317"/>
<feature type="transmembrane region" description="Helical" evidence="12">
    <location>
        <begin position="12"/>
        <end position="32"/>
    </location>
</feature>
<evidence type="ECO:0000313" key="15">
    <source>
        <dbReference type="Proteomes" id="UP000051679"/>
    </source>
</evidence>
<dbReference type="Pfam" id="PF00884">
    <property type="entry name" value="Sulfatase"/>
    <property type="match status" value="1"/>
</dbReference>
<evidence type="ECO:0000256" key="8">
    <source>
        <dbReference type="PIRSR" id="PIRSR005091-1"/>
    </source>
</evidence>